<keyword evidence="8" id="KW-1185">Reference proteome</keyword>
<comment type="caution">
    <text evidence="7">The sequence shown here is derived from an EMBL/GenBank/DDBJ whole genome shotgun (WGS) entry which is preliminary data.</text>
</comment>
<dbReference type="InterPro" id="IPR002957">
    <property type="entry name" value="Keratin_I"/>
</dbReference>
<keyword evidence="2" id="KW-0403">Intermediate filament</keyword>
<evidence type="ECO:0000313" key="7">
    <source>
        <dbReference type="EMBL" id="KAK3510202.1"/>
    </source>
</evidence>
<dbReference type="PANTHER" id="PTHR23239">
    <property type="entry name" value="INTERMEDIATE FILAMENT"/>
    <property type="match status" value="1"/>
</dbReference>
<dbReference type="PROSITE" id="PS51842">
    <property type="entry name" value="IF_ROD_2"/>
    <property type="match status" value="1"/>
</dbReference>
<feature type="domain" description="IF rod" evidence="6">
    <location>
        <begin position="67"/>
        <end position="378"/>
    </location>
</feature>
<protein>
    <recommendedName>
        <fullName evidence="6">IF rod domain-containing protein</fullName>
    </recommendedName>
</protein>
<feature type="coiled-coil region" evidence="4">
    <location>
        <begin position="696"/>
        <end position="723"/>
    </location>
</feature>
<dbReference type="EMBL" id="JAUCMX010000026">
    <property type="protein sequence ID" value="KAK3510202.1"/>
    <property type="molecule type" value="Genomic_DNA"/>
</dbReference>
<evidence type="ECO:0000256" key="3">
    <source>
        <dbReference type="ARBA" id="ARBA00023054"/>
    </source>
</evidence>
<dbReference type="FunFam" id="1.20.5.500:FF:000001">
    <property type="entry name" value="Type II keratin 23"/>
    <property type="match status" value="1"/>
</dbReference>
<evidence type="ECO:0000259" key="6">
    <source>
        <dbReference type="PROSITE" id="PS51842"/>
    </source>
</evidence>
<dbReference type="FunFam" id="1.20.5.1160:FF:000002">
    <property type="entry name" value="Type I keratin 10"/>
    <property type="match status" value="1"/>
</dbReference>
<dbReference type="Pfam" id="PF00038">
    <property type="entry name" value="Filament"/>
    <property type="match status" value="1"/>
</dbReference>
<evidence type="ECO:0000256" key="5">
    <source>
        <dbReference type="SAM" id="MobiDB-lite"/>
    </source>
</evidence>
<reference evidence="7" key="1">
    <citation type="submission" date="2023-06" db="EMBL/GenBank/DDBJ databases">
        <title>Male Hemibagrus guttatus genome.</title>
        <authorList>
            <person name="Bian C."/>
        </authorList>
    </citation>
    <scope>NUCLEOTIDE SEQUENCE</scope>
    <source>
        <strain evidence="7">Male_cb2023</strain>
        <tissue evidence="7">Muscle</tissue>
    </source>
</reference>
<dbReference type="SMART" id="SM01391">
    <property type="entry name" value="Filament"/>
    <property type="match status" value="1"/>
</dbReference>
<accession>A0AAE0PYB4</accession>
<dbReference type="SUPFAM" id="SSF64593">
    <property type="entry name" value="Intermediate filament protein, coiled coil region"/>
    <property type="match status" value="2"/>
</dbReference>
<dbReference type="PANTHER" id="PTHR23239:SF180">
    <property type="entry name" value="KERATIN, TYPE I CYTOSKELETAL 17"/>
    <property type="match status" value="1"/>
</dbReference>
<dbReference type="InterPro" id="IPR039008">
    <property type="entry name" value="IF_rod_dom"/>
</dbReference>
<dbReference type="Gene3D" id="1.20.5.170">
    <property type="match status" value="1"/>
</dbReference>
<keyword evidence="3 4" id="KW-0175">Coiled coil</keyword>
<dbReference type="GO" id="GO:0005882">
    <property type="term" value="C:intermediate filament"/>
    <property type="evidence" value="ECO:0007669"/>
    <property type="project" value="UniProtKB-KW"/>
</dbReference>
<dbReference type="Proteomes" id="UP001274896">
    <property type="component" value="Unassembled WGS sequence"/>
</dbReference>
<feature type="coiled-coil region" evidence="4">
    <location>
        <begin position="276"/>
        <end position="363"/>
    </location>
</feature>
<organism evidence="7 8">
    <name type="scientific">Hemibagrus guttatus</name>
    <dbReference type="NCBI Taxonomy" id="175788"/>
    <lineage>
        <taxon>Eukaryota</taxon>
        <taxon>Metazoa</taxon>
        <taxon>Chordata</taxon>
        <taxon>Craniata</taxon>
        <taxon>Vertebrata</taxon>
        <taxon>Euteleostomi</taxon>
        <taxon>Actinopterygii</taxon>
        <taxon>Neopterygii</taxon>
        <taxon>Teleostei</taxon>
        <taxon>Ostariophysi</taxon>
        <taxon>Siluriformes</taxon>
        <taxon>Bagridae</taxon>
        <taxon>Hemibagrus</taxon>
    </lineage>
</organism>
<sequence length="1014" mass="115807">MMNSASSTGFSSSLSLGGGVYRKRISGVRAPSVYGGADGRSVRVSSYQVSQGNMFSSSSNDGVSFNEKLTMQNLNDRLASYLEKVRSLEKANAHLELKIREWYEKRAPVTHDYSKYFAVINDLRDKIKTASMNNARIILQIDNAKLAAEDFKLKYENELALHQSVEADIAGLRRVLDDLTMTRSDLEMQIEGLKEELIFLRKNHEEDIAAMRAQMASSGVNVEVDAGPQEDLSQILNEMRAQYNGIVEKNRREMEAWYKVKFDEVSKQMKTSTEVIETSRTEISDLKRTLQGLQIELQSQLSLKSALEGTLVDTENRYSTQLSQLQVIINRLESELSQMRLDIERQSNEYKVLLDIKTRLELEIAEYRRLLDGEDVKKTTVIESHKPAQKESVVTKRVRTVVEEVVDGKVVSRTEDVGLEINTAEFYIYRKSASQSRDKTYVFLWTSRQFQQEQTEWDAVNRLLQHQGFKPVRFTDPTENKNLADLVLLERTSSSELRITLKTMLMDSERRQALIQELIQSNSKLKQEVEQQQARAVRQSHRAEELEGVLAGVKVKVQGLEDSIINKAAQQQGQLQRLQQDKRDAQMLCQALQQQLSEQESQVCELQKKLQLAVKEEEKRASCQNQAFQQFLSRSPRHSPSDQLILDVISVYESQLQQLQDKLKKCRRCSVCKNDSSDSQNTDTSELTSSSYKTLLKSYQEQLKKTKAQREDLKLEVQRLRQELDSRPSVKELKSFKQQLRRMERLVQHNNNGSSVQTETNEDPPSSSSETQRRVTESQRYIMEICSELKVKDVNHVVAAVKARCREADSALRLEKILSDITAILTDPRAPLALLRRPDGPAGSDVEQIVPVLKMWSRQLGALPDLQHSVSRLVRRLLPWQPEDEAHPQSKCVKVEDVMLMVDTMLDQTAPDDKMLRTPTKPTLQAMVSHFQMLFDVASIRGVYPRMNEVYTRLAEMNNAMRNLRDILDMDESASPGNVVNVVARIMTGTLSSQNQHKLLGTSDLDREDLVCFS</sequence>
<dbReference type="GO" id="GO:0005198">
    <property type="term" value="F:structural molecule activity"/>
    <property type="evidence" value="ECO:0007669"/>
    <property type="project" value="InterPro"/>
</dbReference>
<evidence type="ECO:0000256" key="2">
    <source>
        <dbReference type="ARBA" id="ARBA00022754"/>
    </source>
</evidence>
<feature type="coiled-coil region" evidence="4">
    <location>
        <begin position="515"/>
        <end position="602"/>
    </location>
</feature>
<dbReference type="AlphaFoldDB" id="A0AAE0PYB4"/>
<feature type="coiled-coil region" evidence="4">
    <location>
        <begin position="71"/>
        <end position="105"/>
    </location>
</feature>
<dbReference type="PRINTS" id="PR01248">
    <property type="entry name" value="TYPE1KERATIN"/>
</dbReference>
<keyword evidence="1" id="KW-0416">Keratin</keyword>
<evidence type="ECO:0000256" key="4">
    <source>
        <dbReference type="SAM" id="Coils"/>
    </source>
</evidence>
<gene>
    <name evidence="7" type="ORF">QTP70_027760</name>
</gene>
<dbReference type="FunFam" id="1.20.5.170:FF:000002">
    <property type="entry name" value="Type I keratin KA11"/>
    <property type="match status" value="1"/>
</dbReference>
<dbReference type="Gene3D" id="1.20.5.500">
    <property type="entry name" value="Single helix bin"/>
    <property type="match status" value="1"/>
</dbReference>
<proteinExistence type="predicted"/>
<evidence type="ECO:0000256" key="1">
    <source>
        <dbReference type="ARBA" id="ARBA00022744"/>
    </source>
</evidence>
<evidence type="ECO:0000313" key="8">
    <source>
        <dbReference type="Proteomes" id="UP001274896"/>
    </source>
</evidence>
<feature type="coiled-coil region" evidence="4">
    <location>
        <begin position="176"/>
        <end position="203"/>
    </location>
</feature>
<feature type="region of interest" description="Disordered" evidence="5">
    <location>
        <begin position="748"/>
        <end position="775"/>
    </location>
</feature>
<feature type="compositionally biased region" description="Polar residues" evidence="5">
    <location>
        <begin position="748"/>
        <end position="770"/>
    </location>
</feature>
<dbReference type="Gene3D" id="1.20.5.1160">
    <property type="entry name" value="Vasodilator-stimulated phosphoprotein"/>
    <property type="match status" value="1"/>
</dbReference>
<name>A0AAE0PYB4_9TELE</name>